<dbReference type="PANTHER" id="PTHR31339:SF9">
    <property type="entry name" value="PLASMIN AND FIBRONECTIN-BINDING PROTEIN A"/>
    <property type="match status" value="1"/>
</dbReference>
<dbReference type="EMBL" id="JAJJMM010000001">
    <property type="protein sequence ID" value="MCC9066349.1"/>
    <property type="molecule type" value="Genomic_DNA"/>
</dbReference>
<feature type="domain" description="Rhamnogalacturonase A/B/Epimerase-like pectate lyase" evidence="1">
    <location>
        <begin position="43"/>
        <end position="258"/>
    </location>
</feature>
<proteinExistence type="predicted"/>
<keyword evidence="3" id="KW-1185">Reference proteome</keyword>
<dbReference type="SUPFAM" id="SSF51126">
    <property type="entry name" value="Pectin lyase-like"/>
    <property type="match status" value="1"/>
</dbReference>
<dbReference type="SMART" id="SM00710">
    <property type="entry name" value="PbH1"/>
    <property type="match status" value="7"/>
</dbReference>
<evidence type="ECO:0000313" key="3">
    <source>
        <dbReference type="Proteomes" id="UP001430679"/>
    </source>
</evidence>
<dbReference type="PANTHER" id="PTHR31339">
    <property type="entry name" value="PECTIN LYASE-RELATED"/>
    <property type="match status" value="1"/>
</dbReference>
<evidence type="ECO:0000313" key="2">
    <source>
        <dbReference type="EMBL" id="MCC9066349.1"/>
    </source>
</evidence>
<dbReference type="Pfam" id="PF12708">
    <property type="entry name" value="Pect-lyase_RHGA_epim"/>
    <property type="match status" value="1"/>
</dbReference>
<dbReference type="InterPro" id="IPR012334">
    <property type="entry name" value="Pectin_lyas_fold"/>
</dbReference>
<comment type="caution">
    <text evidence="2">The sequence shown here is derived from an EMBL/GenBank/DDBJ whole genome shotgun (WGS) entry which is preliminary data.</text>
</comment>
<organism evidence="2 3">
    <name type="scientific">Flavobacterium piscisymbiosum</name>
    <dbReference type="NCBI Taxonomy" id="2893753"/>
    <lineage>
        <taxon>Bacteria</taxon>
        <taxon>Pseudomonadati</taxon>
        <taxon>Bacteroidota</taxon>
        <taxon>Flavobacteriia</taxon>
        <taxon>Flavobacteriales</taxon>
        <taxon>Flavobacteriaceae</taxon>
        <taxon>Flavobacterium</taxon>
    </lineage>
</organism>
<dbReference type="InterPro" id="IPR024535">
    <property type="entry name" value="RHGA/B-epi-like_pectate_lyase"/>
</dbReference>
<dbReference type="InterPro" id="IPR051801">
    <property type="entry name" value="GH28_Enzymes"/>
</dbReference>
<dbReference type="GO" id="GO:0016787">
    <property type="term" value="F:hydrolase activity"/>
    <property type="evidence" value="ECO:0007669"/>
    <property type="project" value="UniProtKB-KW"/>
</dbReference>
<reference evidence="2" key="1">
    <citation type="submission" date="2021-11" db="EMBL/GenBank/DDBJ databases">
        <title>Description of novel Flavobacterium species.</title>
        <authorList>
            <person name="Saticioglu I.B."/>
            <person name="Ay H."/>
            <person name="Altun S."/>
            <person name="Duman M."/>
        </authorList>
    </citation>
    <scope>NUCLEOTIDE SEQUENCE</scope>
    <source>
        <strain evidence="2">F-30</strain>
    </source>
</reference>
<dbReference type="InterPro" id="IPR006626">
    <property type="entry name" value="PbH1"/>
</dbReference>
<evidence type="ECO:0000259" key="1">
    <source>
        <dbReference type="Pfam" id="PF12708"/>
    </source>
</evidence>
<accession>A0ABS8MLH5</accession>
<dbReference type="Gene3D" id="2.160.20.10">
    <property type="entry name" value="Single-stranded right-handed beta-helix, Pectin lyase-like"/>
    <property type="match status" value="1"/>
</dbReference>
<sequence length="524" mass="56926">MRKQATLNFIITEKSFFLAFVVFLLSGFCVILNAQSKETNNVFNVRSYGAIGDGKNLDSPAINKTIDAAVKVGGGTVWVPAGTYLSGSIHLQSNINLHIDAGATILGAPQEMNAYDETEPSTVGPYQDGAHTYFHNSLIWGENLTNVFITGHGFINGGGIIRDDEILNKMNGHDNWQNPNPTFKPMRLGNKAIALKSCKNITISDITIVHGGHFAILATGCDMMTVDNVTMDTNRDGIDIDCCRNVVVSNCRVNSPGDDGICLKSTYALGEFRITENVSITNCQVSGFQEGTLLDGTMKPRPNASGRIKLGTESSGGFRNITISNCTIRSCRGLALESVDGALLENITITNLVMTDLYHYAIYVATGNRNRSPEVKTNSRMKNVLISNVIATVSDKMSGIQIMGLPEEPIDGLRLENIRLITKGGGTLEDTAIKPRELGNGYPEPYKIGTLPAYGIFVRHVKNLELANIITKFETIDKRPAAMFSDIQGLDIDNLKLQTADGVKNILLTDDVKGVNIRNTTLTK</sequence>
<dbReference type="Proteomes" id="UP001430679">
    <property type="component" value="Unassembled WGS sequence"/>
</dbReference>
<protein>
    <submittedName>
        <fullName evidence="2">Glycoside hydrolase family 28 protein</fullName>
    </submittedName>
</protein>
<dbReference type="InterPro" id="IPR011050">
    <property type="entry name" value="Pectin_lyase_fold/virulence"/>
</dbReference>
<dbReference type="RefSeq" id="WP_230040229.1">
    <property type="nucleotide sequence ID" value="NZ_JAJJMM010000001.1"/>
</dbReference>
<keyword evidence="2" id="KW-0378">Hydrolase</keyword>
<gene>
    <name evidence="2" type="ORF">LNP81_25450</name>
</gene>
<name>A0ABS8MLH5_9FLAO</name>